<comment type="caution">
    <text evidence="2">The sequence shown here is derived from an EMBL/GenBank/DDBJ whole genome shotgun (WGS) entry which is preliminary data.</text>
</comment>
<dbReference type="InterPro" id="IPR052929">
    <property type="entry name" value="RNase_H-like_EbsB-rel"/>
</dbReference>
<keyword evidence="3" id="KW-1185">Reference proteome</keyword>
<dbReference type="GO" id="GO:0003676">
    <property type="term" value="F:nucleic acid binding"/>
    <property type="evidence" value="ECO:0007669"/>
    <property type="project" value="InterPro"/>
</dbReference>
<reference evidence="2 3" key="1">
    <citation type="journal article" date="2019" name="Genome Biol. Evol.">
        <title>Insights into the evolution of the New World diploid cottons (Gossypium, subgenus Houzingenia) based on genome sequencing.</title>
        <authorList>
            <person name="Grover C.E."/>
            <person name="Arick M.A. 2nd"/>
            <person name="Thrash A."/>
            <person name="Conover J.L."/>
            <person name="Sanders W.S."/>
            <person name="Peterson D.G."/>
            <person name="Frelichowski J.E."/>
            <person name="Scheffler J.A."/>
            <person name="Scheffler B.E."/>
            <person name="Wendel J.F."/>
        </authorList>
    </citation>
    <scope>NUCLEOTIDE SEQUENCE [LARGE SCALE GENOMIC DNA]</scope>
    <source>
        <strain evidence="2">0</strain>
        <tissue evidence="2">Leaf</tissue>
    </source>
</reference>
<dbReference type="CDD" id="cd06222">
    <property type="entry name" value="RNase_H_like"/>
    <property type="match status" value="1"/>
</dbReference>
<dbReference type="InterPro" id="IPR044730">
    <property type="entry name" value="RNase_H-like_dom_plant"/>
</dbReference>
<dbReference type="GO" id="GO:0004523">
    <property type="term" value="F:RNA-DNA hybrid ribonuclease activity"/>
    <property type="evidence" value="ECO:0007669"/>
    <property type="project" value="InterPro"/>
</dbReference>
<name>A0A7J9H309_9ROSI</name>
<dbReference type="PANTHER" id="PTHR47074">
    <property type="entry name" value="BNAC02G40300D PROTEIN"/>
    <property type="match status" value="1"/>
</dbReference>
<sequence length="219" mass="24658">MMRVLDKKVIADLMTTLWNSWNNRNNFIFRGNEDEARIVWERTCTLSQNFCICNLLNEPLLSLNQVAKKWQKPPKGFIKINFDALVCEDRVGYGVIARDDEGFVLGGGGGFIKKTMSVEEAECRALEASIKMACQLNINGDVLFETDNVGLVNKLKNQGIDITIIGARIKVCKEAFNNFNLADLIWTRRSSNVIVDLISTKCALRLKLGFLYGLLVGYP</sequence>
<dbReference type="Pfam" id="PF13456">
    <property type="entry name" value="RVT_3"/>
    <property type="match status" value="1"/>
</dbReference>
<protein>
    <recommendedName>
        <fullName evidence="1">RNase H type-1 domain-containing protein</fullName>
    </recommendedName>
</protein>
<accession>A0A7J9H309</accession>
<gene>
    <name evidence="2" type="ORF">Gohar_003833</name>
</gene>
<organism evidence="2 3">
    <name type="scientific">Gossypium harknessii</name>
    <dbReference type="NCBI Taxonomy" id="34285"/>
    <lineage>
        <taxon>Eukaryota</taxon>
        <taxon>Viridiplantae</taxon>
        <taxon>Streptophyta</taxon>
        <taxon>Embryophyta</taxon>
        <taxon>Tracheophyta</taxon>
        <taxon>Spermatophyta</taxon>
        <taxon>Magnoliopsida</taxon>
        <taxon>eudicotyledons</taxon>
        <taxon>Gunneridae</taxon>
        <taxon>Pentapetalae</taxon>
        <taxon>rosids</taxon>
        <taxon>malvids</taxon>
        <taxon>Malvales</taxon>
        <taxon>Malvaceae</taxon>
        <taxon>Malvoideae</taxon>
        <taxon>Gossypium</taxon>
    </lineage>
</organism>
<dbReference type="PANTHER" id="PTHR47074:SF48">
    <property type="entry name" value="POLYNUCLEOTIDYL TRANSFERASE, RIBONUCLEASE H-LIKE SUPERFAMILY PROTEIN"/>
    <property type="match status" value="1"/>
</dbReference>
<evidence type="ECO:0000313" key="3">
    <source>
        <dbReference type="Proteomes" id="UP000593560"/>
    </source>
</evidence>
<dbReference type="Proteomes" id="UP000593560">
    <property type="component" value="Unassembled WGS sequence"/>
</dbReference>
<dbReference type="AlphaFoldDB" id="A0A7J9H309"/>
<proteinExistence type="predicted"/>
<dbReference type="EMBL" id="JABFAD010000008">
    <property type="protein sequence ID" value="MBA0804236.1"/>
    <property type="molecule type" value="Genomic_DNA"/>
</dbReference>
<evidence type="ECO:0000313" key="2">
    <source>
        <dbReference type="EMBL" id="MBA0804236.1"/>
    </source>
</evidence>
<dbReference type="InterPro" id="IPR002156">
    <property type="entry name" value="RNaseH_domain"/>
</dbReference>
<evidence type="ECO:0000259" key="1">
    <source>
        <dbReference type="Pfam" id="PF13456"/>
    </source>
</evidence>
<feature type="domain" description="RNase H type-1" evidence="1">
    <location>
        <begin position="81"/>
        <end position="202"/>
    </location>
</feature>
<dbReference type="Gene3D" id="3.30.420.10">
    <property type="entry name" value="Ribonuclease H-like superfamily/Ribonuclease H"/>
    <property type="match status" value="1"/>
</dbReference>
<dbReference type="OrthoDB" id="995925at2759"/>
<dbReference type="InterPro" id="IPR036397">
    <property type="entry name" value="RNaseH_sf"/>
</dbReference>